<gene>
    <name evidence="1" type="ORF">XD57_0459</name>
</gene>
<organism evidence="1 2">
    <name type="scientific">Thermotoga petrophila</name>
    <dbReference type="NCBI Taxonomy" id="93929"/>
    <lineage>
        <taxon>Bacteria</taxon>
        <taxon>Thermotogati</taxon>
        <taxon>Thermotogota</taxon>
        <taxon>Thermotogae</taxon>
        <taxon>Thermotogales</taxon>
        <taxon>Thermotogaceae</taxon>
        <taxon>Thermotoga</taxon>
    </lineage>
</organism>
<dbReference type="InterPro" id="IPR050490">
    <property type="entry name" value="Bact_solute-bd_prot1"/>
</dbReference>
<dbReference type="Proteomes" id="UP000058636">
    <property type="component" value="Unassembled WGS sequence"/>
</dbReference>
<accession>A0A117L2U6</accession>
<protein>
    <submittedName>
        <fullName evidence="1">Extracellular solute-binding protein, family 1</fullName>
    </submittedName>
</protein>
<proteinExistence type="predicted"/>
<evidence type="ECO:0000313" key="2">
    <source>
        <dbReference type="Proteomes" id="UP000058636"/>
    </source>
</evidence>
<dbReference type="PANTHER" id="PTHR43649">
    <property type="entry name" value="ARABINOSE-BINDING PROTEIN-RELATED"/>
    <property type="match status" value="1"/>
</dbReference>
<evidence type="ECO:0000313" key="1">
    <source>
        <dbReference type="EMBL" id="KUK23438.1"/>
    </source>
</evidence>
<dbReference type="InterPro" id="IPR006059">
    <property type="entry name" value="SBP"/>
</dbReference>
<comment type="caution">
    <text evidence="1">The sequence shown here is derived from an EMBL/GenBank/DDBJ whole genome shotgun (WGS) entry which is preliminary data.</text>
</comment>
<dbReference type="PATRIC" id="fig|93930.3.peg.1303"/>
<dbReference type="EMBL" id="LGFG01000024">
    <property type="protein sequence ID" value="KUK23438.1"/>
    <property type="molecule type" value="Genomic_DNA"/>
</dbReference>
<dbReference type="AlphaFoldDB" id="A0A117L2U6"/>
<reference evidence="1 2" key="1">
    <citation type="journal article" date="2015" name="MBio">
        <title>Genome-Resolved Metagenomic Analysis Reveals Roles for Candidate Phyla and Other Microbial Community Members in Biogeochemical Transformations in Oil Reservoirs.</title>
        <authorList>
            <person name="Hu P."/>
            <person name="Tom L."/>
            <person name="Singh A."/>
            <person name="Thomas B.C."/>
            <person name="Baker B.J."/>
            <person name="Piceno Y.M."/>
            <person name="Andersen G.L."/>
            <person name="Banfield J.F."/>
        </authorList>
    </citation>
    <scope>NUCLEOTIDE SEQUENCE [LARGE SCALE GENOMIC DNA]</scope>
    <source>
        <strain evidence="1">46_26</strain>
    </source>
</reference>
<dbReference type="PANTHER" id="PTHR43649:SF32">
    <property type="entry name" value="SUGAR BINDING SECRETED PROTEIN"/>
    <property type="match status" value="1"/>
</dbReference>
<dbReference type="SUPFAM" id="SSF53850">
    <property type="entry name" value="Periplasmic binding protein-like II"/>
    <property type="match status" value="1"/>
</dbReference>
<name>A0A117L2U6_9THEM</name>
<dbReference type="Pfam" id="PF01547">
    <property type="entry name" value="SBP_bac_1"/>
    <property type="match status" value="1"/>
</dbReference>
<dbReference type="Gene3D" id="3.40.190.10">
    <property type="entry name" value="Periplasmic binding protein-like II"/>
    <property type="match status" value="1"/>
</dbReference>
<sequence length="426" mass="48547">MRSRLMVLGFLLLLFAGILLGVKLTIFSAGASEGQALDAAIAEYKKLHPDVEFEHVNITSGWQEKFSLALMSGDAPDLIAITVPYADYFRSHLIDLAPYVEEYLGVSLKEYKDSMYDVVRAYVGKTEDELTYVPLYLTVHSLWVNVDYFEKAGIPYPPLGGRDEPWTWEEFVDVLRTVKKVNKLPAAMSFSYSTERLFNYLAVRGVKVLDENLDFVLDKDPRAKKLLQDFVDLFKEELVPAPEWIAQQSDINDFLGGITAVHWSGSWMCRSIIDIMKQTGKRFAPAYVPKDVDWFGINGGHIFGVVRTGDKKREEEAIKFALWIGQKGLGNDVFNKALLGISPFKDHKIDYGVLEMNEWIPVFQTLIERAPSWIVPVRTCELWARLYDPLRTQIAMVIGDQQNLDDALKNIRKEYETILEELGGKR</sequence>